<dbReference type="PANTHER" id="PTHR47901">
    <property type="entry name" value="CASPASE RECRUITMENT DOMAIN-CONTAINING PROTEIN 18"/>
    <property type="match status" value="1"/>
</dbReference>
<dbReference type="Proteomes" id="UP000786811">
    <property type="component" value="Unassembled WGS sequence"/>
</dbReference>
<dbReference type="Gene3D" id="3.40.50.1460">
    <property type="match status" value="1"/>
</dbReference>
<dbReference type="PANTHER" id="PTHR47901:SF8">
    <property type="entry name" value="CASPASE-3"/>
    <property type="match status" value="1"/>
</dbReference>
<comment type="caution">
    <text evidence="6">The sequence shown here is derived from an EMBL/GenBank/DDBJ whole genome shotgun (WGS) entry which is preliminary data.</text>
</comment>
<dbReference type="Pfam" id="PF00656">
    <property type="entry name" value="Peptidase_C14"/>
    <property type="match status" value="1"/>
</dbReference>
<name>A0A8J2EAK7_COTCN</name>
<keyword evidence="7" id="KW-1185">Reference proteome</keyword>
<dbReference type="InterPro" id="IPR029030">
    <property type="entry name" value="Caspase-like_dom_sf"/>
</dbReference>
<dbReference type="SUPFAM" id="SSF48403">
    <property type="entry name" value="Ankyrin repeat"/>
    <property type="match status" value="1"/>
</dbReference>
<feature type="repeat" description="ANK" evidence="4">
    <location>
        <begin position="74"/>
        <end position="107"/>
    </location>
</feature>
<evidence type="ECO:0000256" key="2">
    <source>
        <dbReference type="ARBA" id="ARBA00022703"/>
    </source>
</evidence>
<dbReference type="PROSITE" id="PS50208">
    <property type="entry name" value="CASPASE_P20"/>
    <property type="match status" value="1"/>
</dbReference>
<dbReference type="AlphaFoldDB" id="A0A8J2EAK7"/>
<gene>
    <name evidence="6" type="ORF">HICCMSTLAB_LOCUS591</name>
</gene>
<organism evidence="6 7">
    <name type="scientific">Cotesia congregata</name>
    <name type="common">Parasitoid wasp</name>
    <name type="synonym">Apanteles congregatus</name>
    <dbReference type="NCBI Taxonomy" id="51543"/>
    <lineage>
        <taxon>Eukaryota</taxon>
        <taxon>Metazoa</taxon>
        <taxon>Ecdysozoa</taxon>
        <taxon>Arthropoda</taxon>
        <taxon>Hexapoda</taxon>
        <taxon>Insecta</taxon>
        <taxon>Pterygota</taxon>
        <taxon>Neoptera</taxon>
        <taxon>Endopterygota</taxon>
        <taxon>Hymenoptera</taxon>
        <taxon>Apocrita</taxon>
        <taxon>Ichneumonoidea</taxon>
        <taxon>Braconidae</taxon>
        <taxon>Microgastrinae</taxon>
        <taxon>Cotesia</taxon>
    </lineage>
</organism>
<accession>A0A8J2EAK7</accession>
<dbReference type="GO" id="GO:0004197">
    <property type="term" value="F:cysteine-type endopeptidase activity"/>
    <property type="evidence" value="ECO:0007669"/>
    <property type="project" value="InterPro"/>
</dbReference>
<dbReference type="SUPFAM" id="SSF52129">
    <property type="entry name" value="Caspase-like"/>
    <property type="match status" value="1"/>
</dbReference>
<protein>
    <submittedName>
        <fullName evidence="6">Similar to Caspase-1 (Spodoptera frugiperda)</fullName>
    </submittedName>
</protein>
<evidence type="ECO:0000256" key="3">
    <source>
        <dbReference type="ARBA" id="ARBA00022801"/>
    </source>
</evidence>
<feature type="domain" description="Caspase family p20" evidence="5">
    <location>
        <begin position="365"/>
        <end position="430"/>
    </location>
</feature>
<dbReference type="InterPro" id="IPR016129">
    <property type="entry name" value="Caspase_his_AS"/>
</dbReference>
<sequence>MECKRETGIDIDRVRAAIYKYRSAICEAFSNHRIGLNSTFFNDKIINNAPIKTTGPFAGYTALHIAYVNAVADDGSQPIHFACLFEMPLGLIDILLEAGANVDAEISQKLFVKYIRWKRWYNAFGNEMTLLTFSILYDFNDLFVIRLIKGKANLKVKSLENKTLLMYAIDLEKNTIARSLIEEVKDHEWINACDNCGYPATHYRLYPNNVGTDLYFDSGSALRDDSTSAVLIRELLVAGTDVNATINNDPSTQLINIAARKCFPETLRQLLPYHDNTSKSTALHYLLRPLKTRKRESISCGKMTCIELILKDLLYRRTFGLFVPEDEKILMDKLIAEDIYFRELGHIYEQNIIQGELKEKVLKYDVATRDHSENDSLFIAVMSHGGKNTIYAKDEVYDSEKLWSAFTSDKCPTLTGKPKLIFYQCCRGDEKHKETIVKPPIQSD</sequence>
<evidence type="ECO:0000313" key="7">
    <source>
        <dbReference type="Proteomes" id="UP000786811"/>
    </source>
</evidence>
<dbReference type="InterPro" id="IPR002398">
    <property type="entry name" value="Pept_C14"/>
</dbReference>
<keyword evidence="1" id="KW-0645">Protease</keyword>
<dbReference type="InterPro" id="IPR001309">
    <property type="entry name" value="Pept_C14_p20"/>
</dbReference>
<dbReference type="InterPro" id="IPR002110">
    <property type="entry name" value="Ankyrin_rpt"/>
</dbReference>
<dbReference type="PROSITE" id="PS01121">
    <property type="entry name" value="CASPASE_HIS"/>
    <property type="match status" value="1"/>
</dbReference>
<dbReference type="Gene3D" id="1.25.40.20">
    <property type="entry name" value="Ankyrin repeat-containing domain"/>
    <property type="match status" value="1"/>
</dbReference>
<proteinExistence type="predicted"/>
<dbReference type="InterPro" id="IPR011600">
    <property type="entry name" value="Pept_C14_caspase"/>
</dbReference>
<keyword evidence="4" id="KW-0040">ANK repeat</keyword>
<dbReference type="PROSITE" id="PS50088">
    <property type="entry name" value="ANK_REPEAT"/>
    <property type="match status" value="1"/>
</dbReference>
<evidence type="ECO:0000256" key="4">
    <source>
        <dbReference type="PROSITE-ProRule" id="PRU00023"/>
    </source>
</evidence>
<dbReference type="GO" id="GO:0006915">
    <property type="term" value="P:apoptotic process"/>
    <property type="evidence" value="ECO:0007669"/>
    <property type="project" value="UniProtKB-KW"/>
</dbReference>
<evidence type="ECO:0000256" key="1">
    <source>
        <dbReference type="ARBA" id="ARBA00022670"/>
    </source>
</evidence>
<dbReference type="EMBL" id="CAJNRD030001114">
    <property type="protein sequence ID" value="CAG5073761.1"/>
    <property type="molecule type" value="Genomic_DNA"/>
</dbReference>
<evidence type="ECO:0000259" key="5">
    <source>
        <dbReference type="PROSITE" id="PS50208"/>
    </source>
</evidence>
<dbReference type="PROSITE" id="PS50297">
    <property type="entry name" value="ANK_REP_REGION"/>
    <property type="match status" value="1"/>
</dbReference>
<dbReference type="InterPro" id="IPR036770">
    <property type="entry name" value="Ankyrin_rpt-contain_sf"/>
</dbReference>
<dbReference type="OrthoDB" id="7667736at2759"/>
<dbReference type="GO" id="GO:0006508">
    <property type="term" value="P:proteolysis"/>
    <property type="evidence" value="ECO:0007669"/>
    <property type="project" value="UniProtKB-KW"/>
</dbReference>
<keyword evidence="3" id="KW-0378">Hydrolase</keyword>
<evidence type="ECO:0000313" key="6">
    <source>
        <dbReference type="EMBL" id="CAG5073761.1"/>
    </source>
</evidence>
<keyword evidence="2" id="KW-0053">Apoptosis</keyword>
<reference evidence="6" key="1">
    <citation type="submission" date="2021-04" db="EMBL/GenBank/DDBJ databases">
        <authorList>
            <person name="Chebbi M.A.C M."/>
        </authorList>
    </citation>
    <scope>NUCLEOTIDE SEQUENCE</scope>
</reference>